<reference evidence="2 3" key="1">
    <citation type="submission" date="2023-11" db="EMBL/GenBank/DDBJ databases">
        <authorList>
            <person name="Okamura Y."/>
        </authorList>
    </citation>
    <scope>NUCLEOTIDE SEQUENCE [LARGE SCALE GENOMIC DNA]</scope>
</reference>
<keyword evidence="3" id="KW-1185">Reference proteome</keyword>
<gene>
    <name evidence="2" type="ORF">LNINA_LOCUS4981</name>
</gene>
<organism evidence="2 3">
    <name type="scientific">Leptosia nina</name>
    <dbReference type="NCBI Taxonomy" id="320188"/>
    <lineage>
        <taxon>Eukaryota</taxon>
        <taxon>Metazoa</taxon>
        <taxon>Ecdysozoa</taxon>
        <taxon>Arthropoda</taxon>
        <taxon>Hexapoda</taxon>
        <taxon>Insecta</taxon>
        <taxon>Pterygota</taxon>
        <taxon>Neoptera</taxon>
        <taxon>Endopterygota</taxon>
        <taxon>Lepidoptera</taxon>
        <taxon>Glossata</taxon>
        <taxon>Ditrysia</taxon>
        <taxon>Papilionoidea</taxon>
        <taxon>Pieridae</taxon>
        <taxon>Pierinae</taxon>
        <taxon>Leptosia</taxon>
    </lineage>
</organism>
<proteinExistence type="predicted"/>
<evidence type="ECO:0000313" key="3">
    <source>
        <dbReference type="Proteomes" id="UP001497472"/>
    </source>
</evidence>
<feature type="chain" id="PRO_5043516590" evidence="1">
    <location>
        <begin position="20"/>
        <end position="112"/>
    </location>
</feature>
<dbReference type="EMBL" id="CAVLEF010000006">
    <property type="protein sequence ID" value="CAK1545313.1"/>
    <property type="molecule type" value="Genomic_DNA"/>
</dbReference>
<evidence type="ECO:0000256" key="1">
    <source>
        <dbReference type="SAM" id="SignalP"/>
    </source>
</evidence>
<protein>
    <submittedName>
        <fullName evidence="2">Uncharacterized protein</fullName>
    </submittedName>
</protein>
<name>A0AAV1J8V9_9NEOP</name>
<accession>A0AAV1J8V9</accession>
<comment type="caution">
    <text evidence="2">The sequence shown here is derived from an EMBL/GenBank/DDBJ whole genome shotgun (WGS) entry which is preliminary data.</text>
</comment>
<keyword evidence="1" id="KW-0732">Signal</keyword>
<dbReference type="Proteomes" id="UP001497472">
    <property type="component" value="Unassembled WGS sequence"/>
</dbReference>
<feature type="signal peptide" evidence="1">
    <location>
        <begin position="1"/>
        <end position="19"/>
    </location>
</feature>
<dbReference type="AlphaFoldDB" id="A0AAV1J8V9"/>
<evidence type="ECO:0000313" key="2">
    <source>
        <dbReference type="EMBL" id="CAK1545313.1"/>
    </source>
</evidence>
<sequence length="112" mass="13492">MLRELIGLVFLVTFEYCTADQYQCTHKPVFTTTWNPNYKIRLWKSVEERRRRSVEDLEEDKHDRLRNVESFGSSERFRRSSESVESLNNLNTRSLNILERLKAVSQYDLFRV</sequence>